<organism evidence="1 2">
    <name type="scientific">Streptococcus pyogenes serotype M12 (strain MGAS9429)</name>
    <dbReference type="NCBI Taxonomy" id="370551"/>
    <lineage>
        <taxon>Bacteria</taxon>
        <taxon>Bacillati</taxon>
        <taxon>Bacillota</taxon>
        <taxon>Bacilli</taxon>
        <taxon>Lactobacillales</taxon>
        <taxon>Streptococcaceae</taxon>
        <taxon>Streptococcus</taxon>
    </lineage>
</organism>
<protein>
    <submittedName>
        <fullName evidence="1">Transposase</fullName>
    </submittedName>
</protein>
<dbReference type="KEGG" id="spk:MGAS9429_Spy0167"/>
<dbReference type="AlphaFoldDB" id="Q1JNP4"/>
<dbReference type="HOGENOM" id="CLU_041900_5_2_9"/>
<accession>Q1JNP4</accession>
<name>Q1JNP4_STRPC</name>
<sequence length="80" mass="9300">MKSLYTHTFKTALNPLSATKIRHRCPPAASFNDKLEATNRLIKGIKYNAFRFQNFDNFKTKILIALNIQKERTNLILSRC</sequence>
<evidence type="ECO:0000313" key="1">
    <source>
        <dbReference type="EMBL" id="ABF31355.1"/>
    </source>
</evidence>
<dbReference type="Proteomes" id="UP000002433">
    <property type="component" value="Chromosome"/>
</dbReference>
<gene>
    <name evidence="1" type="ordered locus">MGAS9429_Spy0167</name>
</gene>
<proteinExistence type="predicted"/>
<reference evidence="1 2" key="1">
    <citation type="journal article" date="2006" name="Proc. Natl. Acad. Sci. U.S.A.">
        <title>Molecular genetic anatomy of inter- and intraserotype variation in the human bacterial pathogen group A Streptococcus.</title>
        <authorList>
            <person name="Beres S.B."/>
            <person name="Richter E.W."/>
            <person name="Nagiec M.J."/>
            <person name="Sumby P."/>
            <person name="Porcella S.F."/>
            <person name="DeLeo F.R."/>
            <person name="Musser J.M."/>
        </authorList>
    </citation>
    <scope>NUCLEOTIDE SEQUENCE [LARGE SCALE GENOMIC DNA]</scope>
    <source>
        <strain evidence="1 2">MGAS9429</strain>
    </source>
</reference>
<evidence type="ECO:0000313" key="2">
    <source>
        <dbReference type="Proteomes" id="UP000002433"/>
    </source>
</evidence>
<dbReference type="EMBL" id="CP000259">
    <property type="protein sequence ID" value="ABF31355.1"/>
    <property type="molecule type" value="Genomic_DNA"/>
</dbReference>